<keyword evidence="2" id="KW-1185">Reference proteome</keyword>
<comment type="caution">
    <text evidence="1">The sequence shown here is derived from an EMBL/GenBank/DDBJ whole genome shotgun (WGS) entry which is preliminary data.</text>
</comment>
<dbReference type="Proteomes" id="UP001054821">
    <property type="component" value="Chromosome 4"/>
</dbReference>
<gene>
    <name evidence="1" type="ORF">L3X38_024346</name>
</gene>
<reference evidence="1 2" key="1">
    <citation type="journal article" date="2022" name="G3 (Bethesda)">
        <title>Whole-genome sequence and methylome profiling of the almond [Prunus dulcis (Mill.) D.A. Webb] cultivar 'Nonpareil'.</title>
        <authorList>
            <person name="D'Amico-Willman K.M."/>
            <person name="Ouma W.Z."/>
            <person name="Meulia T."/>
            <person name="Sideli G.M."/>
            <person name="Gradziel T.M."/>
            <person name="Fresnedo-Ramirez J."/>
        </authorList>
    </citation>
    <scope>NUCLEOTIDE SEQUENCE [LARGE SCALE GENOMIC DNA]</scope>
    <source>
        <strain evidence="1">Clone GOH B32 T37-40</strain>
    </source>
</reference>
<organism evidence="1 2">
    <name type="scientific">Prunus dulcis</name>
    <name type="common">Almond</name>
    <name type="synonym">Amygdalus dulcis</name>
    <dbReference type="NCBI Taxonomy" id="3755"/>
    <lineage>
        <taxon>Eukaryota</taxon>
        <taxon>Viridiplantae</taxon>
        <taxon>Streptophyta</taxon>
        <taxon>Embryophyta</taxon>
        <taxon>Tracheophyta</taxon>
        <taxon>Spermatophyta</taxon>
        <taxon>Magnoliopsida</taxon>
        <taxon>eudicotyledons</taxon>
        <taxon>Gunneridae</taxon>
        <taxon>Pentapetalae</taxon>
        <taxon>rosids</taxon>
        <taxon>fabids</taxon>
        <taxon>Rosales</taxon>
        <taxon>Rosaceae</taxon>
        <taxon>Amygdaloideae</taxon>
        <taxon>Amygdaleae</taxon>
        <taxon>Prunus</taxon>
    </lineage>
</organism>
<proteinExistence type="predicted"/>
<dbReference type="AlphaFoldDB" id="A0AAD4W0Q5"/>
<name>A0AAD4W0Q5_PRUDU</name>
<evidence type="ECO:0000313" key="1">
    <source>
        <dbReference type="EMBL" id="KAI5334213.1"/>
    </source>
</evidence>
<sequence>MVIDIAKGSNVVVAIVDPTRNAPEIGHVAQNVEIAPVVPSSFDTFNSLVEVALAESSPTMTPTNSRDKAPMFQIAGPLPPFFQHFLRRVLEPAISPAFPTALQSNTFAFHGTLPTPSHI</sequence>
<accession>A0AAD4W0Q5</accession>
<protein>
    <submittedName>
        <fullName evidence="1">Uncharacterized protein</fullName>
    </submittedName>
</protein>
<evidence type="ECO:0000313" key="2">
    <source>
        <dbReference type="Proteomes" id="UP001054821"/>
    </source>
</evidence>
<dbReference type="EMBL" id="JAJFAZ020000004">
    <property type="protein sequence ID" value="KAI5334213.1"/>
    <property type="molecule type" value="Genomic_DNA"/>
</dbReference>